<feature type="region of interest" description="Disordered" evidence="11">
    <location>
        <begin position="103"/>
        <end position="147"/>
    </location>
</feature>
<name>A0A7M5V4Z6_9CNID</name>
<evidence type="ECO:0000313" key="14">
    <source>
        <dbReference type="Proteomes" id="UP000594262"/>
    </source>
</evidence>
<dbReference type="RefSeq" id="XP_066929738.1">
    <property type="nucleotide sequence ID" value="XM_067073637.1"/>
</dbReference>
<feature type="compositionally biased region" description="Basic and acidic residues" evidence="11">
    <location>
        <begin position="279"/>
        <end position="299"/>
    </location>
</feature>
<evidence type="ECO:0000256" key="11">
    <source>
        <dbReference type="SAM" id="MobiDB-lite"/>
    </source>
</evidence>
<evidence type="ECO:0000256" key="8">
    <source>
        <dbReference type="ARBA" id="ARBA00022989"/>
    </source>
</evidence>
<evidence type="ECO:0000256" key="3">
    <source>
        <dbReference type="ARBA" id="ARBA00021257"/>
    </source>
</evidence>
<dbReference type="PANTHER" id="PTHR12443:SF9">
    <property type="entry name" value="TRANSLOCATION PROTEIN SEC62"/>
    <property type="match status" value="1"/>
</dbReference>
<dbReference type="Pfam" id="PF03839">
    <property type="entry name" value="Sec62"/>
    <property type="match status" value="1"/>
</dbReference>
<comment type="subcellular location">
    <subcellularLocation>
        <location evidence="1">Endoplasmic reticulum membrane</location>
        <topology evidence="1">Multi-pass membrane protein</topology>
    </subcellularLocation>
</comment>
<feature type="region of interest" description="Disordered" evidence="11">
    <location>
        <begin position="279"/>
        <end position="332"/>
    </location>
</feature>
<feature type="region of interest" description="Disordered" evidence="11">
    <location>
        <begin position="1"/>
        <end position="22"/>
    </location>
</feature>
<evidence type="ECO:0000256" key="5">
    <source>
        <dbReference type="ARBA" id="ARBA00022692"/>
    </source>
</evidence>
<dbReference type="AlphaFoldDB" id="A0A7M5V4Z6"/>
<evidence type="ECO:0000256" key="9">
    <source>
        <dbReference type="ARBA" id="ARBA00023010"/>
    </source>
</evidence>
<dbReference type="GO" id="GO:0005789">
    <property type="term" value="C:endoplasmic reticulum membrane"/>
    <property type="evidence" value="ECO:0007669"/>
    <property type="project" value="UniProtKB-SubCell"/>
</dbReference>
<keyword evidence="5 12" id="KW-0812">Transmembrane</keyword>
<dbReference type="OrthoDB" id="200187at2759"/>
<feature type="compositionally biased region" description="Basic residues" evidence="11">
    <location>
        <begin position="1"/>
        <end position="10"/>
    </location>
</feature>
<keyword evidence="14" id="KW-1185">Reference proteome</keyword>
<keyword evidence="9" id="KW-0811">Translocation</keyword>
<dbReference type="GO" id="GO:0031204">
    <property type="term" value="P:post-translational protein targeting to membrane, translocation"/>
    <property type="evidence" value="ECO:0007669"/>
    <property type="project" value="TreeGrafter"/>
</dbReference>
<evidence type="ECO:0000313" key="13">
    <source>
        <dbReference type="EnsemblMetazoa" id="CLYHEMP002553.1"/>
    </source>
</evidence>
<comment type="similarity">
    <text evidence="2">Belongs to the SEC62 family.</text>
</comment>
<dbReference type="PANTHER" id="PTHR12443">
    <property type="entry name" value="TRANSLOCATION PROTEIN SEC62"/>
    <property type="match status" value="1"/>
</dbReference>
<reference evidence="13" key="1">
    <citation type="submission" date="2021-01" db="UniProtKB">
        <authorList>
            <consortium name="EnsemblMetazoa"/>
        </authorList>
    </citation>
    <scope>IDENTIFICATION</scope>
</reference>
<evidence type="ECO:0000256" key="10">
    <source>
        <dbReference type="ARBA" id="ARBA00023136"/>
    </source>
</evidence>
<proteinExistence type="inferred from homology"/>
<feature type="compositionally biased region" description="Basic and acidic residues" evidence="11">
    <location>
        <begin position="11"/>
        <end position="22"/>
    </location>
</feature>
<evidence type="ECO:0000256" key="7">
    <source>
        <dbReference type="ARBA" id="ARBA00022927"/>
    </source>
</evidence>
<evidence type="ECO:0000256" key="2">
    <source>
        <dbReference type="ARBA" id="ARBA00010604"/>
    </source>
</evidence>
<keyword evidence="7" id="KW-0653">Protein transport</keyword>
<keyword evidence="6" id="KW-0256">Endoplasmic reticulum</keyword>
<evidence type="ECO:0000256" key="4">
    <source>
        <dbReference type="ARBA" id="ARBA00022448"/>
    </source>
</evidence>
<feature type="transmembrane region" description="Helical" evidence="12">
    <location>
        <begin position="187"/>
        <end position="207"/>
    </location>
</feature>
<keyword evidence="8 12" id="KW-1133">Transmembrane helix</keyword>
<feature type="transmembrane region" description="Helical" evidence="12">
    <location>
        <begin position="213"/>
        <end position="238"/>
    </location>
</feature>
<dbReference type="Proteomes" id="UP000594262">
    <property type="component" value="Unplaced"/>
</dbReference>
<organism evidence="13 14">
    <name type="scientific">Clytia hemisphaerica</name>
    <dbReference type="NCBI Taxonomy" id="252671"/>
    <lineage>
        <taxon>Eukaryota</taxon>
        <taxon>Metazoa</taxon>
        <taxon>Cnidaria</taxon>
        <taxon>Hydrozoa</taxon>
        <taxon>Hydroidolina</taxon>
        <taxon>Leptothecata</taxon>
        <taxon>Obeliida</taxon>
        <taxon>Clytiidae</taxon>
        <taxon>Clytia</taxon>
    </lineage>
</organism>
<keyword evidence="10 12" id="KW-0472">Membrane</keyword>
<evidence type="ECO:0000256" key="6">
    <source>
        <dbReference type="ARBA" id="ARBA00022824"/>
    </source>
</evidence>
<sequence>MADKKSKKRRKGDEDQNPTKDETEVAKYLRFNLPTKKATLFGEKAVYFSGSNAVDFLMDSKWASGKGKSSIEFTHRDSVADYLRRMLNCQLFSRVHVIKTEKKVKKKDEPDKKSEEKAIEEKKSENKKDTKSPKEPNSPKAKKEGKEARKIKKKVKVTLEVNDIQEFFDSDEEFYVWIFDPISWKTFILGIMLVLGVVIVCLFPLWPESVRDYSWYLSVAGAIFVGGILILAILRYIIYGLLWLGTMGKLHFWLLPNLTAECGFFESFVPAYQYTVKKEEKKEDKSIDGDDKDKAKESLENEDESEKSENGDWVKVKKDDAEEDGVQEEVLS</sequence>
<dbReference type="EnsemblMetazoa" id="CLYHEMT002553.1">
    <property type="protein sequence ID" value="CLYHEMP002553.1"/>
    <property type="gene ID" value="CLYHEMG002553"/>
</dbReference>
<keyword evidence="4" id="KW-0813">Transport</keyword>
<accession>A0A7M5V4Z6</accession>
<dbReference type="GeneID" id="136817295"/>
<feature type="compositionally biased region" description="Basic and acidic residues" evidence="11">
    <location>
        <begin position="307"/>
        <end position="320"/>
    </location>
</feature>
<protein>
    <recommendedName>
        <fullName evidence="3">Translocation protein SEC62</fullName>
    </recommendedName>
</protein>
<evidence type="ECO:0000256" key="12">
    <source>
        <dbReference type="SAM" id="Phobius"/>
    </source>
</evidence>
<feature type="compositionally biased region" description="Basic and acidic residues" evidence="11">
    <location>
        <begin position="103"/>
        <end position="134"/>
    </location>
</feature>
<dbReference type="InterPro" id="IPR004728">
    <property type="entry name" value="Sec62"/>
</dbReference>
<evidence type="ECO:0000256" key="1">
    <source>
        <dbReference type="ARBA" id="ARBA00004477"/>
    </source>
</evidence>
<feature type="compositionally biased region" description="Acidic residues" evidence="11">
    <location>
        <begin position="321"/>
        <end position="332"/>
    </location>
</feature>